<evidence type="ECO:0000256" key="3">
    <source>
        <dbReference type="ARBA" id="ARBA00022692"/>
    </source>
</evidence>
<keyword evidence="4 6" id="KW-1133">Transmembrane helix</keyword>
<feature type="transmembrane region" description="Helical" evidence="6">
    <location>
        <begin position="279"/>
        <end position="299"/>
    </location>
</feature>
<dbReference type="GeneID" id="92932147"/>
<feature type="transmembrane region" description="Helical" evidence="6">
    <location>
        <begin position="149"/>
        <end position="170"/>
    </location>
</feature>
<evidence type="ECO:0000313" key="7">
    <source>
        <dbReference type="EMBL" id="AIA55929.1"/>
    </source>
</evidence>
<keyword evidence="2" id="KW-1003">Cell membrane</keyword>
<sequence>MPRGKILTLLSFLAGLGLTVYLVRAEGWHEILALLRGAGWPLLLLPLAHIVPIFLDAISWRWLLDRPRRVSLLFLTWLALLREAVNALLPVARIGGEVVGVRLLGKAGVPLYTAAASVLVEVSLTLASQLVFTLAGLIILLATIADRQIVEYTLVFLLAAFPAVAVFFWLQSRGRLFARLQSLSHRFLGAGEWLARVVDLAHLDHEIQRIYGRNWALLWANFWQLAGLFAGAVEVWLTFWLLGHPIPLWSAVLLESLGQALRSAAFFVPGGLGVQEGGFLLLGAAVGIGPDLALAFSLARRLRELLLGVPLLGSWYIYEDQRWQQRWRRQEASREGAI</sequence>
<comment type="subcellular location">
    <subcellularLocation>
        <location evidence="1">Cell membrane</location>
        <topology evidence="1">Multi-pass membrane protein</topology>
    </subcellularLocation>
</comment>
<proteinExistence type="predicted"/>
<evidence type="ECO:0000256" key="6">
    <source>
        <dbReference type="SAM" id="Phobius"/>
    </source>
</evidence>
<evidence type="ECO:0000313" key="8">
    <source>
        <dbReference type="Proteomes" id="UP000005522"/>
    </source>
</evidence>
<dbReference type="GO" id="GO:0005886">
    <property type="term" value="C:plasma membrane"/>
    <property type="evidence" value="ECO:0007669"/>
    <property type="project" value="UniProtKB-SubCell"/>
</dbReference>
<keyword evidence="5 6" id="KW-0472">Membrane</keyword>
<keyword evidence="3 6" id="KW-0812">Transmembrane</keyword>
<feature type="transmembrane region" description="Helical" evidence="6">
    <location>
        <begin position="222"/>
        <end position="241"/>
    </location>
</feature>
<evidence type="ECO:0000256" key="5">
    <source>
        <dbReference type="ARBA" id="ARBA00023136"/>
    </source>
</evidence>
<gene>
    <name evidence="7" type="ORF">Acaty_c2073</name>
</gene>
<feature type="transmembrane region" description="Helical" evidence="6">
    <location>
        <begin position="109"/>
        <end position="142"/>
    </location>
</feature>
<dbReference type="RefSeq" id="WP_004873200.1">
    <property type="nucleotide sequence ID" value="NZ_CP005986.1"/>
</dbReference>
<feature type="transmembrane region" description="Helical" evidence="6">
    <location>
        <begin position="41"/>
        <end position="63"/>
    </location>
</feature>
<dbReference type="EMBL" id="CP005986">
    <property type="protein sequence ID" value="AIA55929.1"/>
    <property type="molecule type" value="Genomic_DNA"/>
</dbReference>
<organism evidence="7 8">
    <name type="scientific">Acidithiobacillus caldus (strain ATCC 51756 / DSM 8584 / KU)</name>
    <dbReference type="NCBI Taxonomy" id="637389"/>
    <lineage>
        <taxon>Bacteria</taxon>
        <taxon>Pseudomonadati</taxon>
        <taxon>Pseudomonadota</taxon>
        <taxon>Acidithiobacillia</taxon>
        <taxon>Acidithiobacillales</taxon>
        <taxon>Acidithiobacillaceae</taxon>
        <taxon>Acidithiobacillus</taxon>
    </lineage>
</organism>
<dbReference type="HOGENOM" id="CLU_052307_0_0_6"/>
<dbReference type="eggNOG" id="COG0392">
    <property type="taxonomic scope" value="Bacteria"/>
</dbReference>
<name>A0A059ZSW3_ACICK</name>
<dbReference type="PANTHER" id="PTHR39087:SF2">
    <property type="entry name" value="UPF0104 MEMBRANE PROTEIN MJ1595"/>
    <property type="match status" value="1"/>
</dbReference>
<dbReference type="AlphaFoldDB" id="A0A059ZSW3"/>
<reference evidence="7 8" key="1">
    <citation type="journal article" date="2009" name="J. Bacteriol.">
        <title>Draft genome sequence of the extremely acidophilic bacterium Acidithiobacillus caldus ATCC 51756 reveals metabolic versatility in the genus Acidithiobacillus.</title>
        <authorList>
            <person name="Valdes J."/>
            <person name="Quatrini R."/>
            <person name="Hallberg K."/>
            <person name="Dopson M."/>
            <person name="Valenzuela P.D."/>
            <person name="Holmes D.S."/>
        </authorList>
    </citation>
    <scope>NUCLEOTIDE SEQUENCE [LARGE SCALE GENOMIC DNA]</scope>
    <source>
        <strain evidence="8">ATCC 51756 / DSM 8584 / KU</strain>
    </source>
</reference>
<accession>A0A059ZSW3</accession>
<dbReference type="Proteomes" id="UP000005522">
    <property type="component" value="Chromosome"/>
</dbReference>
<evidence type="ECO:0000256" key="4">
    <source>
        <dbReference type="ARBA" id="ARBA00022989"/>
    </source>
</evidence>
<dbReference type="NCBIfam" id="TIGR03476">
    <property type="entry name" value="HpnL"/>
    <property type="match status" value="1"/>
</dbReference>
<dbReference type="Pfam" id="PF03706">
    <property type="entry name" value="LPG_synthase_TM"/>
    <property type="match status" value="1"/>
</dbReference>
<evidence type="ECO:0000256" key="1">
    <source>
        <dbReference type="ARBA" id="ARBA00004651"/>
    </source>
</evidence>
<evidence type="ECO:0000256" key="2">
    <source>
        <dbReference type="ARBA" id="ARBA00022475"/>
    </source>
</evidence>
<dbReference type="KEGG" id="acz:Acaty_c2073"/>
<protein>
    <submittedName>
        <fullName evidence="7">Putative integral membrane protein</fullName>
    </submittedName>
</protein>
<dbReference type="NCBIfam" id="TIGR00374">
    <property type="entry name" value="flippase-like domain"/>
    <property type="match status" value="1"/>
</dbReference>
<dbReference type="InterPro" id="IPR022791">
    <property type="entry name" value="L-PG_synthase/AglD"/>
</dbReference>
<dbReference type="PANTHER" id="PTHR39087">
    <property type="entry name" value="UPF0104 MEMBRANE PROTEIN MJ1595"/>
    <property type="match status" value="1"/>
</dbReference>